<keyword evidence="1" id="KW-1133">Transmembrane helix</keyword>
<sequence length="594" mass="66346">MKSVQRCRDWLAKTLPTLPDDPTHPAQVALRTYALALSFSLGPALVPFVASVASTRKSPMARWSVLRRVLKRELGYDGFAASMTMSVAGGAILRALWCLLVEDTHGRENNQPNLDDPAHGRLEEVRSWLRSLDLTPTQVSFVCNIIPSTIGVLLLQKGAKKSSKRSGKGKPSPTLDFTLLLVIRALDSLVQSLILRRTRPSLLETTQNAAELEPMLLVREKLEREETRRVNKTRQRMAEKVDAFLFWACSSRIMWCWFYEPYRLPQSYVKWITAVSNLDERIPEVLRLVRTGEWSYLKGSLNHSDLLHDAAKSFGLPASWGDPTVLPAYGGAIANETWKQIGVTSRPGVGGLPCEMVHGRVGKRLGLQSSCHANATLRFFRAFAQAFLIYGPVHLVPVLLTRPRTLLRPAQLVATAAGALRSTAFLASFISLYYYTVCLTRTLVLARLLPFVSHDFWDGPYGCALAGSLTCGASIWIENGRRRGEMALYVLPRALRTCLPGWMVRSRGWKGRLVERIAFIVSMSTLLTSAVHRPDSLRGLSRWGLAFIMNGPNAGFWKRKRRDPSIPLTPSTAPTPYEIKDFIKDQEGETIHQG</sequence>
<feature type="transmembrane region" description="Helical" evidence="1">
    <location>
        <begin position="33"/>
        <end position="53"/>
    </location>
</feature>
<evidence type="ECO:0000256" key="1">
    <source>
        <dbReference type="SAM" id="Phobius"/>
    </source>
</evidence>
<keyword evidence="3" id="KW-1185">Reference proteome</keyword>
<dbReference type="AlphaFoldDB" id="A0A8H6ME51"/>
<dbReference type="InterPro" id="IPR026749">
    <property type="entry name" value="Tmem135"/>
</dbReference>
<protein>
    <recommendedName>
        <fullName evidence="4">Transmembrane protein 135 N-terminal domain-containing protein</fullName>
    </recommendedName>
</protein>
<feature type="transmembrane region" description="Helical" evidence="1">
    <location>
        <begin position="74"/>
        <end position="97"/>
    </location>
</feature>
<reference evidence="2 3" key="1">
    <citation type="submission" date="2020-07" db="EMBL/GenBank/DDBJ databases">
        <title>Comparative genomics of pyrophilous fungi reveals a link between fire events and developmental genes.</title>
        <authorList>
            <consortium name="DOE Joint Genome Institute"/>
            <person name="Steindorff A.S."/>
            <person name="Carver A."/>
            <person name="Calhoun S."/>
            <person name="Stillman K."/>
            <person name="Liu H."/>
            <person name="Lipzen A."/>
            <person name="Pangilinan J."/>
            <person name="Labutti K."/>
            <person name="Bruns T.D."/>
            <person name="Grigoriev I.V."/>
        </authorList>
    </citation>
    <scope>NUCLEOTIDE SEQUENCE [LARGE SCALE GENOMIC DNA]</scope>
    <source>
        <strain evidence="2 3">CBS 144469</strain>
    </source>
</reference>
<evidence type="ECO:0000313" key="3">
    <source>
        <dbReference type="Proteomes" id="UP000521943"/>
    </source>
</evidence>
<name>A0A8H6ME51_9AGAR</name>
<dbReference type="PANTHER" id="PTHR12459:SF15">
    <property type="entry name" value="TRANSMEMBRANE PROTEIN 135"/>
    <property type="match status" value="1"/>
</dbReference>
<evidence type="ECO:0000313" key="2">
    <source>
        <dbReference type="EMBL" id="KAF6766023.1"/>
    </source>
</evidence>
<keyword evidence="1" id="KW-0472">Membrane</keyword>
<feature type="transmembrane region" description="Helical" evidence="1">
    <location>
        <begin position="379"/>
        <end position="400"/>
    </location>
</feature>
<accession>A0A8H6ME51</accession>
<gene>
    <name evidence="2" type="ORF">DFP72DRAFT_865343</name>
</gene>
<dbReference type="OrthoDB" id="4021778at2759"/>
<evidence type="ECO:0008006" key="4">
    <source>
        <dbReference type="Google" id="ProtNLM"/>
    </source>
</evidence>
<proteinExistence type="predicted"/>
<keyword evidence="1" id="KW-0812">Transmembrane</keyword>
<dbReference type="EMBL" id="JACGCI010000001">
    <property type="protein sequence ID" value="KAF6766023.1"/>
    <property type="molecule type" value="Genomic_DNA"/>
</dbReference>
<dbReference type="PANTHER" id="PTHR12459">
    <property type="entry name" value="TRANSMEMBRANE PROTEIN 135-RELATED"/>
    <property type="match status" value="1"/>
</dbReference>
<organism evidence="2 3">
    <name type="scientific">Ephemerocybe angulata</name>
    <dbReference type="NCBI Taxonomy" id="980116"/>
    <lineage>
        <taxon>Eukaryota</taxon>
        <taxon>Fungi</taxon>
        <taxon>Dikarya</taxon>
        <taxon>Basidiomycota</taxon>
        <taxon>Agaricomycotina</taxon>
        <taxon>Agaricomycetes</taxon>
        <taxon>Agaricomycetidae</taxon>
        <taxon>Agaricales</taxon>
        <taxon>Agaricineae</taxon>
        <taxon>Psathyrellaceae</taxon>
        <taxon>Ephemerocybe</taxon>
    </lineage>
</organism>
<comment type="caution">
    <text evidence="2">The sequence shown here is derived from an EMBL/GenBank/DDBJ whole genome shotgun (WGS) entry which is preliminary data.</text>
</comment>
<feature type="transmembrane region" description="Helical" evidence="1">
    <location>
        <begin position="412"/>
        <end position="436"/>
    </location>
</feature>
<dbReference type="Proteomes" id="UP000521943">
    <property type="component" value="Unassembled WGS sequence"/>
</dbReference>